<dbReference type="InterPro" id="IPR000150">
    <property type="entry name" value="Cof"/>
</dbReference>
<comment type="caution">
    <text evidence="1">The sequence shown here is derived from an EMBL/GenBank/DDBJ whole genome shotgun (WGS) entry which is preliminary data.</text>
</comment>
<dbReference type="SUPFAM" id="SSF56784">
    <property type="entry name" value="HAD-like"/>
    <property type="match status" value="1"/>
</dbReference>
<dbReference type="Pfam" id="PF08282">
    <property type="entry name" value="Hydrolase_3"/>
    <property type="match status" value="1"/>
</dbReference>
<organism evidence="1">
    <name type="scientific">Mesoaciditoga lauensis</name>
    <dbReference type="NCBI Taxonomy" id="1495039"/>
    <lineage>
        <taxon>Bacteria</taxon>
        <taxon>Thermotogati</taxon>
        <taxon>Thermotogota</taxon>
        <taxon>Thermotogae</taxon>
        <taxon>Mesoaciditogales</taxon>
        <taxon>Mesoaciditogaceae</taxon>
        <taxon>Mesoaciditoga</taxon>
    </lineage>
</organism>
<dbReference type="SFLD" id="SFLDS00003">
    <property type="entry name" value="Haloacid_Dehalogenase"/>
    <property type="match status" value="1"/>
</dbReference>
<dbReference type="PANTHER" id="PTHR10000">
    <property type="entry name" value="PHOSPHOSERINE PHOSPHATASE"/>
    <property type="match status" value="1"/>
</dbReference>
<dbReference type="InterPro" id="IPR006379">
    <property type="entry name" value="HAD-SF_hydro_IIB"/>
</dbReference>
<dbReference type="Gene3D" id="3.30.1240.10">
    <property type="match status" value="1"/>
</dbReference>
<gene>
    <name evidence="1" type="ORF">ENX73_05695</name>
</gene>
<dbReference type="PROSITE" id="PS01229">
    <property type="entry name" value="COF_2"/>
    <property type="match status" value="1"/>
</dbReference>
<dbReference type="PANTHER" id="PTHR10000:SF8">
    <property type="entry name" value="HAD SUPERFAMILY HYDROLASE-LIKE, TYPE 3"/>
    <property type="match status" value="1"/>
</dbReference>
<protein>
    <submittedName>
        <fullName evidence="1">Cof-type HAD-IIB family hydrolase</fullName>
    </submittedName>
</protein>
<dbReference type="InterPro" id="IPR023214">
    <property type="entry name" value="HAD_sf"/>
</dbReference>
<reference evidence="1" key="1">
    <citation type="journal article" date="2020" name="mSystems">
        <title>Genome- and Community-Level Interaction Insights into Carbon Utilization and Element Cycling Functions of Hydrothermarchaeota in Hydrothermal Sediment.</title>
        <authorList>
            <person name="Zhou Z."/>
            <person name="Liu Y."/>
            <person name="Xu W."/>
            <person name="Pan J."/>
            <person name="Luo Z.H."/>
            <person name="Li M."/>
        </authorList>
    </citation>
    <scope>NUCLEOTIDE SEQUENCE [LARGE SCALE GENOMIC DNA]</scope>
    <source>
        <strain evidence="1">SpSt-966</strain>
    </source>
</reference>
<dbReference type="NCBIfam" id="TIGR01484">
    <property type="entry name" value="HAD-SF-IIB"/>
    <property type="match status" value="1"/>
</dbReference>
<dbReference type="InterPro" id="IPR036412">
    <property type="entry name" value="HAD-like_sf"/>
</dbReference>
<dbReference type="SFLD" id="SFLDG01140">
    <property type="entry name" value="C2.B:_Phosphomannomutase_and_P"/>
    <property type="match status" value="1"/>
</dbReference>
<proteinExistence type="predicted"/>
<dbReference type="GO" id="GO:0016791">
    <property type="term" value="F:phosphatase activity"/>
    <property type="evidence" value="ECO:0007669"/>
    <property type="project" value="TreeGrafter"/>
</dbReference>
<sequence>MIKFIGIDLDGTLLDSDKRISDENLKAIEEAERRSINVTIFTGRSFIASKEYFEAFSSDIPGVFQNGAFIATLKSHKILKKTTLSHKMAKRIIELSKENGLFPIVFTNFMDSPDMIYEMKWPEGSNYIPYLERNAYRMIHSPDMINCVGEEISEVSVIGAFSKIKNVEDKLDPSDHTFILSTRFSSNDEAFVEIFGPGCGKEKALKYLLDRLSISRSEAAFIGDNYNDLEALKSVGHPIVMGNADTPDELIRTAEFVTSSNDNNGVAKAIMKYII</sequence>
<dbReference type="Gene3D" id="3.40.50.1000">
    <property type="entry name" value="HAD superfamily/HAD-like"/>
    <property type="match status" value="1"/>
</dbReference>
<dbReference type="AlphaFoldDB" id="A0A7V3VTF7"/>
<dbReference type="EMBL" id="DTPE01000223">
    <property type="protein sequence ID" value="HGE75600.1"/>
    <property type="molecule type" value="Genomic_DNA"/>
</dbReference>
<dbReference type="GO" id="GO:0000287">
    <property type="term" value="F:magnesium ion binding"/>
    <property type="evidence" value="ECO:0007669"/>
    <property type="project" value="TreeGrafter"/>
</dbReference>
<name>A0A7V3VTF7_9BACT</name>
<evidence type="ECO:0000313" key="1">
    <source>
        <dbReference type="EMBL" id="HGE75600.1"/>
    </source>
</evidence>
<dbReference type="NCBIfam" id="TIGR00099">
    <property type="entry name" value="Cof-subfamily"/>
    <property type="match status" value="1"/>
</dbReference>
<dbReference type="GO" id="GO:0005829">
    <property type="term" value="C:cytosol"/>
    <property type="evidence" value="ECO:0007669"/>
    <property type="project" value="TreeGrafter"/>
</dbReference>
<accession>A0A7V3VTF7</accession>
<keyword evidence="1" id="KW-0378">Hydrolase</keyword>